<keyword evidence="7" id="KW-0645">Protease</keyword>
<evidence type="ECO:0000313" key="7">
    <source>
        <dbReference type="EMBL" id="KAJ3183005.1"/>
    </source>
</evidence>
<feature type="active site" evidence="2">
    <location>
        <position position="329"/>
    </location>
</feature>
<dbReference type="PROSITE" id="PS51767">
    <property type="entry name" value="PEPTIDASE_A1"/>
    <property type="match status" value="1"/>
</dbReference>
<dbReference type="AlphaFoldDB" id="A0AAD5XST3"/>
<protein>
    <submittedName>
        <fullName evidence="7">Vacuolar protease A</fullName>
    </submittedName>
</protein>
<proteinExistence type="inferred from homology"/>
<keyword evidence="5" id="KW-0732">Signal</keyword>
<name>A0AAD5XST3_9FUNG</name>
<dbReference type="EMBL" id="JADGJQ010000007">
    <property type="protein sequence ID" value="KAJ3183005.1"/>
    <property type="molecule type" value="Genomic_DNA"/>
</dbReference>
<dbReference type="InterPro" id="IPR033121">
    <property type="entry name" value="PEPTIDASE_A1"/>
</dbReference>
<dbReference type="PANTHER" id="PTHR47966">
    <property type="entry name" value="BETA-SITE APP-CLEAVING ENZYME, ISOFORM A-RELATED"/>
    <property type="match status" value="1"/>
</dbReference>
<evidence type="ECO:0000256" key="3">
    <source>
        <dbReference type="SAM" id="MobiDB-lite"/>
    </source>
</evidence>
<gene>
    <name evidence="7" type="primary">PEP2_5</name>
    <name evidence="7" type="ORF">HDU87_007427</name>
</gene>
<feature type="signal peptide" evidence="5">
    <location>
        <begin position="1"/>
        <end position="42"/>
    </location>
</feature>
<dbReference type="SUPFAM" id="SSF50630">
    <property type="entry name" value="Acid proteases"/>
    <property type="match status" value="1"/>
</dbReference>
<dbReference type="CDD" id="cd05471">
    <property type="entry name" value="pepsin_like"/>
    <property type="match status" value="1"/>
</dbReference>
<evidence type="ECO:0000313" key="8">
    <source>
        <dbReference type="Proteomes" id="UP001212152"/>
    </source>
</evidence>
<keyword evidence="4" id="KW-0472">Membrane</keyword>
<comment type="caution">
    <text evidence="7">The sequence shown here is derived from an EMBL/GenBank/DDBJ whole genome shotgun (WGS) entry which is preliminary data.</text>
</comment>
<dbReference type="GO" id="GO:0004190">
    <property type="term" value="F:aspartic-type endopeptidase activity"/>
    <property type="evidence" value="ECO:0007669"/>
    <property type="project" value="InterPro"/>
</dbReference>
<dbReference type="Gene3D" id="2.40.70.10">
    <property type="entry name" value="Acid Proteases"/>
    <property type="match status" value="2"/>
</dbReference>
<dbReference type="InterPro" id="IPR021109">
    <property type="entry name" value="Peptidase_aspartic_dom_sf"/>
</dbReference>
<keyword evidence="4" id="KW-1133">Transmembrane helix</keyword>
<keyword evidence="7" id="KW-0378">Hydrolase</keyword>
<evidence type="ECO:0000259" key="6">
    <source>
        <dbReference type="PROSITE" id="PS51767"/>
    </source>
</evidence>
<feature type="active site" evidence="2">
    <location>
        <position position="131"/>
    </location>
</feature>
<dbReference type="Proteomes" id="UP001212152">
    <property type="component" value="Unassembled WGS sequence"/>
</dbReference>
<feature type="chain" id="PRO_5041922653" evidence="5">
    <location>
        <begin position="43"/>
        <end position="537"/>
    </location>
</feature>
<comment type="similarity">
    <text evidence="1">Belongs to the peptidase A1 family.</text>
</comment>
<dbReference type="PRINTS" id="PR00792">
    <property type="entry name" value="PEPSIN"/>
</dbReference>
<feature type="transmembrane region" description="Helical" evidence="4">
    <location>
        <begin position="509"/>
        <end position="534"/>
    </location>
</feature>
<dbReference type="InterPro" id="IPR034164">
    <property type="entry name" value="Pepsin-like_dom"/>
</dbReference>
<evidence type="ECO:0000256" key="1">
    <source>
        <dbReference type="ARBA" id="ARBA00007447"/>
    </source>
</evidence>
<evidence type="ECO:0000256" key="5">
    <source>
        <dbReference type="SAM" id="SignalP"/>
    </source>
</evidence>
<reference evidence="7" key="1">
    <citation type="submission" date="2020-05" db="EMBL/GenBank/DDBJ databases">
        <title>Phylogenomic resolution of chytrid fungi.</title>
        <authorList>
            <person name="Stajich J.E."/>
            <person name="Amses K."/>
            <person name="Simmons R."/>
            <person name="Seto K."/>
            <person name="Myers J."/>
            <person name="Bonds A."/>
            <person name="Quandt C.A."/>
            <person name="Barry K."/>
            <person name="Liu P."/>
            <person name="Grigoriev I."/>
            <person name="Longcore J.E."/>
            <person name="James T.Y."/>
        </authorList>
    </citation>
    <scope>NUCLEOTIDE SEQUENCE</scope>
    <source>
        <strain evidence="7">JEL0379</strain>
    </source>
</reference>
<feature type="domain" description="Peptidase A1" evidence="6">
    <location>
        <begin position="113"/>
        <end position="466"/>
    </location>
</feature>
<accession>A0AAD5XST3</accession>
<dbReference type="GO" id="GO:0006508">
    <property type="term" value="P:proteolysis"/>
    <property type="evidence" value="ECO:0007669"/>
    <property type="project" value="UniProtKB-KW"/>
</dbReference>
<evidence type="ECO:0000256" key="4">
    <source>
        <dbReference type="SAM" id="Phobius"/>
    </source>
</evidence>
<dbReference type="PANTHER" id="PTHR47966:SF51">
    <property type="entry name" value="BETA-SITE APP-CLEAVING ENZYME, ISOFORM A-RELATED"/>
    <property type="match status" value="1"/>
</dbReference>
<keyword evidence="8" id="KW-1185">Reference proteome</keyword>
<dbReference type="InterPro" id="IPR001461">
    <property type="entry name" value="Aspartic_peptidase_A1"/>
</dbReference>
<dbReference type="Pfam" id="PF00026">
    <property type="entry name" value="Asp"/>
    <property type="match status" value="1"/>
</dbReference>
<evidence type="ECO:0000256" key="2">
    <source>
        <dbReference type="PIRSR" id="PIRSR601461-1"/>
    </source>
</evidence>
<keyword evidence="4" id="KW-0812">Transmembrane</keyword>
<feature type="region of interest" description="Disordered" evidence="3">
    <location>
        <begin position="480"/>
        <end position="503"/>
    </location>
</feature>
<sequence length="537" mass="54969">MQLLATMRPQPPLSSANAATSSKSTTALLLLLALLAAPTVSAQATACDWASQGACHVPLVNPVYQAHSLAIKQHLASAPPRNVTFGRAAHQRRQITINELTGTGDSGGTLFAYHGQLLVGTPAQPFDILFDTGSQQLWVQGSSTLGGVNPQGHFFNSKRSTTFKSTGVASAPINYVDGTSVTGVLVTDVVSINNLTIPNLTFEVATAVTGTTNSTGGDGIMGMSFSLPGTTATPNLPTFFERLVSSNKVSAPVFGYFIDSTNANGGLTLGGVDSARIKSDFVTLPVAPSGKGSDGKDVFLFWQSVMNSIAFEGAPGKLAMTPNFAVVFDTGTSLAVLPAQVADQLNVALGLTKARQSSTASASLYAMDCSNGKIPADLPNIVFTFSGQNITITPAEYIFFQAGARPGQVACVSGFAGQDIATPSTTTTPPAGSQAQPVLPQAIFGNVFLRRFYTVFNIKDHTVALALADRRTNLSPTLAATAPAAPPANNNNQAPSTGSSASSSAAPRAAVVTGATAATAGGAAALLVVVATLVSAM</sequence>
<organism evidence="7 8">
    <name type="scientific">Geranomyces variabilis</name>
    <dbReference type="NCBI Taxonomy" id="109894"/>
    <lineage>
        <taxon>Eukaryota</taxon>
        <taxon>Fungi</taxon>
        <taxon>Fungi incertae sedis</taxon>
        <taxon>Chytridiomycota</taxon>
        <taxon>Chytridiomycota incertae sedis</taxon>
        <taxon>Chytridiomycetes</taxon>
        <taxon>Spizellomycetales</taxon>
        <taxon>Powellomycetaceae</taxon>
        <taxon>Geranomyces</taxon>
    </lineage>
</organism>